<comment type="caution">
    <text evidence="3">The sequence shown here is derived from an EMBL/GenBank/DDBJ whole genome shotgun (WGS) entry which is preliminary data.</text>
</comment>
<dbReference type="SUPFAM" id="SSF47240">
    <property type="entry name" value="Ferritin-like"/>
    <property type="match status" value="1"/>
</dbReference>
<gene>
    <name evidence="3" type="ORF">AMJ44_10750</name>
</gene>
<evidence type="ECO:0000259" key="2">
    <source>
        <dbReference type="SMART" id="SM00746"/>
    </source>
</evidence>
<name>A0A0S7XRS3_UNCSA</name>
<proteinExistence type="predicted"/>
<feature type="signal peptide" evidence="1">
    <location>
        <begin position="1"/>
        <end position="26"/>
    </location>
</feature>
<dbReference type="InterPro" id="IPR007029">
    <property type="entry name" value="YHS_dom"/>
</dbReference>
<dbReference type="EMBL" id="LIZX01000129">
    <property type="protein sequence ID" value="KPJ65213.1"/>
    <property type="molecule type" value="Genomic_DNA"/>
</dbReference>
<dbReference type="Proteomes" id="UP000051861">
    <property type="component" value="Unassembled WGS sequence"/>
</dbReference>
<dbReference type="GO" id="GO:0046872">
    <property type="term" value="F:metal ion binding"/>
    <property type="evidence" value="ECO:0007669"/>
    <property type="project" value="InterPro"/>
</dbReference>
<dbReference type="InterPro" id="IPR009078">
    <property type="entry name" value="Ferritin-like_SF"/>
</dbReference>
<protein>
    <recommendedName>
        <fullName evidence="2">TRASH domain-containing protein</fullName>
    </recommendedName>
</protein>
<evidence type="ECO:0000313" key="3">
    <source>
        <dbReference type="EMBL" id="KPJ65213.1"/>
    </source>
</evidence>
<dbReference type="InterPro" id="IPR011017">
    <property type="entry name" value="TRASH_dom"/>
</dbReference>
<accession>A0A0S7XRS3</accession>
<sequence length="203" mass="23353">MTKHTKILTLFLAFSFVLVISGIAQQQAEEKVVCPVCHHEFKKSEAKATYEHEGKTYYFCCEGCKEKFAKNPEEYLKKKAEMKEVYTCPMHPDVKSDKPGKCPTCGMNLEKKMMPKEKMMHKEHMDKEHMHMKAEEKACCPMMDMMSGKDVEMNVENLKDGIAVKITSNNADVVKKLQEMATKMKEMHKKKEAYGLITGKVKK</sequence>
<dbReference type="AlphaFoldDB" id="A0A0S7XRS3"/>
<dbReference type="InterPro" id="IPR012348">
    <property type="entry name" value="RNR-like"/>
</dbReference>
<feature type="chain" id="PRO_5006640213" description="TRASH domain-containing protein" evidence="1">
    <location>
        <begin position="27"/>
        <end position="203"/>
    </location>
</feature>
<dbReference type="InterPro" id="IPR045800">
    <property type="entry name" value="HMBD"/>
</dbReference>
<dbReference type="Pfam" id="PF04945">
    <property type="entry name" value="YHS"/>
    <property type="match status" value="1"/>
</dbReference>
<keyword evidence="1" id="KW-0732">Signal</keyword>
<evidence type="ECO:0000256" key="1">
    <source>
        <dbReference type="SAM" id="SignalP"/>
    </source>
</evidence>
<dbReference type="GO" id="GO:0016491">
    <property type="term" value="F:oxidoreductase activity"/>
    <property type="evidence" value="ECO:0007669"/>
    <property type="project" value="InterPro"/>
</dbReference>
<feature type="domain" description="TRASH" evidence="2">
    <location>
        <begin position="34"/>
        <end position="72"/>
    </location>
</feature>
<dbReference type="Pfam" id="PF19335">
    <property type="entry name" value="HMBD"/>
    <property type="match status" value="1"/>
</dbReference>
<dbReference type="SMART" id="SM00746">
    <property type="entry name" value="TRASH"/>
    <property type="match status" value="1"/>
</dbReference>
<reference evidence="3 4" key="1">
    <citation type="journal article" date="2015" name="Microbiome">
        <title>Genomic resolution of linkages in carbon, nitrogen, and sulfur cycling among widespread estuary sediment bacteria.</title>
        <authorList>
            <person name="Baker B.J."/>
            <person name="Lazar C.S."/>
            <person name="Teske A.P."/>
            <person name="Dick G.J."/>
        </authorList>
    </citation>
    <scope>NUCLEOTIDE SEQUENCE [LARGE SCALE GENOMIC DNA]</scope>
    <source>
        <strain evidence="3">DG_54_3</strain>
    </source>
</reference>
<evidence type="ECO:0000313" key="4">
    <source>
        <dbReference type="Proteomes" id="UP000051861"/>
    </source>
</evidence>
<dbReference type="Gene3D" id="1.10.620.20">
    <property type="entry name" value="Ribonucleotide Reductase, subunit A"/>
    <property type="match status" value="1"/>
</dbReference>
<organism evidence="3 4">
    <name type="scientific">candidate division WOR-1 bacterium DG_54_3</name>
    <dbReference type="NCBI Taxonomy" id="1703775"/>
    <lineage>
        <taxon>Bacteria</taxon>
        <taxon>Bacillati</taxon>
        <taxon>Saganbacteria</taxon>
    </lineage>
</organism>